<organism evidence="2 3">
    <name type="scientific">Halalkalibacter hemicellulosilyticusJCM 9152</name>
    <dbReference type="NCBI Taxonomy" id="1236971"/>
    <lineage>
        <taxon>Bacteria</taxon>
        <taxon>Bacillati</taxon>
        <taxon>Bacillota</taxon>
        <taxon>Bacilli</taxon>
        <taxon>Bacillales</taxon>
        <taxon>Bacillaceae</taxon>
        <taxon>Halalkalibacter</taxon>
    </lineage>
</organism>
<dbReference type="OrthoDB" id="2628632at2"/>
<dbReference type="EMBL" id="BAUU01000058">
    <property type="protein sequence ID" value="GAE32871.1"/>
    <property type="molecule type" value="Genomic_DNA"/>
</dbReference>
<dbReference type="RefSeq" id="WP_035347458.1">
    <property type="nucleotide sequence ID" value="NZ_BAUU01000058.1"/>
</dbReference>
<keyword evidence="1" id="KW-0812">Transmembrane</keyword>
<keyword evidence="1" id="KW-0472">Membrane</keyword>
<protein>
    <submittedName>
        <fullName evidence="2">Uncharacterized protein</fullName>
    </submittedName>
</protein>
<keyword evidence="1" id="KW-1133">Transmembrane helix</keyword>
<accession>W4QLA6</accession>
<evidence type="ECO:0000313" key="3">
    <source>
        <dbReference type="Proteomes" id="UP000018895"/>
    </source>
</evidence>
<sequence>MVEQIRAWIDSIFAPIHSPLDLAIDTLRDVQNVTAQGIDLGQYFSFFRDLPMTWQGALASLMASMVIIGGCFIFRSIMRVYFAKKDAIKWW</sequence>
<gene>
    <name evidence="2" type="ORF">JCM9152_4462</name>
</gene>
<reference evidence="2" key="1">
    <citation type="journal article" date="2014" name="Genome Announc.">
        <title>Draft Genome Sequences of Three Alkaliphilic Bacillus Strains, Bacillus wakoensis JCM 9140T, Bacillus akibai JCM 9157T, and Bacillus hemicellulosilyticus JCM 9152T.</title>
        <authorList>
            <person name="Yuki M."/>
            <person name="Oshima K."/>
            <person name="Suda W."/>
            <person name="Oshida Y."/>
            <person name="Kitamura K."/>
            <person name="Iida T."/>
            <person name="Hattori M."/>
            <person name="Ohkuma M."/>
        </authorList>
    </citation>
    <scope>NUCLEOTIDE SEQUENCE [LARGE SCALE GENOMIC DNA]</scope>
    <source>
        <strain evidence="2">JCM 9152</strain>
    </source>
</reference>
<name>W4QLA6_9BACI</name>
<comment type="caution">
    <text evidence="2">The sequence shown here is derived from an EMBL/GenBank/DDBJ whole genome shotgun (WGS) entry which is preliminary data.</text>
</comment>
<keyword evidence="3" id="KW-1185">Reference proteome</keyword>
<dbReference type="Proteomes" id="UP000018895">
    <property type="component" value="Unassembled WGS sequence"/>
</dbReference>
<dbReference type="STRING" id="1236971.JCM9152_4462"/>
<evidence type="ECO:0000256" key="1">
    <source>
        <dbReference type="SAM" id="Phobius"/>
    </source>
</evidence>
<evidence type="ECO:0000313" key="2">
    <source>
        <dbReference type="EMBL" id="GAE32871.1"/>
    </source>
</evidence>
<feature type="transmembrane region" description="Helical" evidence="1">
    <location>
        <begin position="54"/>
        <end position="74"/>
    </location>
</feature>
<proteinExistence type="predicted"/>
<dbReference type="AlphaFoldDB" id="W4QLA6"/>